<dbReference type="PANTHER" id="PTHR43863:SF2">
    <property type="entry name" value="MALTASE-GLUCOAMYLASE"/>
    <property type="match status" value="1"/>
</dbReference>
<reference evidence="7 8" key="1">
    <citation type="submission" date="2018-09" db="EMBL/GenBank/DDBJ databases">
        <title>Arachidicoccus sp. nov., a bacterium isolated from soil.</title>
        <authorList>
            <person name="Weon H.-Y."/>
            <person name="Kwon S.-W."/>
            <person name="Lee S.A."/>
        </authorList>
    </citation>
    <scope>NUCLEOTIDE SEQUENCE [LARGE SCALE GENOMIC DNA]</scope>
    <source>
        <strain evidence="7 8">KIS59-12</strain>
    </source>
</reference>
<name>A0A386HP95_9BACT</name>
<dbReference type="InterPro" id="IPR048395">
    <property type="entry name" value="Glyco_hydro_31_C"/>
</dbReference>
<dbReference type="GO" id="GO:0004553">
    <property type="term" value="F:hydrolase activity, hydrolyzing O-glycosyl compounds"/>
    <property type="evidence" value="ECO:0007669"/>
    <property type="project" value="InterPro"/>
</dbReference>
<dbReference type="KEGG" id="ark:D6B99_09240"/>
<feature type="domain" description="Glycoside hydrolase family 31 TIM barrel" evidence="4">
    <location>
        <begin position="223"/>
        <end position="524"/>
    </location>
</feature>
<organism evidence="7 8">
    <name type="scientific">Arachidicoccus soli</name>
    <dbReference type="NCBI Taxonomy" id="2341117"/>
    <lineage>
        <taxon>Bacteria</taxon>
        <taxon>Pseudomonadati</taxon>
        <taxon>Bacteroidota</taxon>
        <taxon>Chitinophagia</taxon>
        <taxon>Chitinophagales</taxon>
        <taxon>Chitinophagaceae</taxon>
        <taxon>Arachidicoccus</taxon>
    </lineage>
</organism>
<feature type="domain" description="Glycosyl hydrolase family 31 C-terminal" evidence="6">
    <location>
        <begin position="535"/>
        <end position="623"/>
    </location>
</feature>
<keyword evidence="3" id="KW-0732">Signal</keyword>
<dbReference type="RefSeq" id="WP_119987329.1">
    <property type="nucleotide sequence ID" value="NZ_CP032489.1"/>
</dbReference>
<evidence type="ECO:0000259" key="5">
    <source>
        <dbReference type="Pfam" id="PF17137"/>
    </source>
</evidence>
<dbReference type="SUPFAM" id="SSF51445">
    <property type="entry name" value="(Trans)glycosidases"/>
    <property type="match status" value="1"/>
</dbReference>
<gene>
    <name evidence="7" type="ORF">D6B99_09240</name>
</gene>
<feature type="signal peptide" evidence="3">
    <location>
        <begin position="1"/>
        <end position="24"/>
    </location>
</feature>
<protein>
    <submittedName>
        <fullName evidence="7">DUF5110 domain-containing protein</fullName>
    </submittedName>
</protein>
<evidence type="ECO:0000259" key="4">
    <source>
        <dbReference type="Pfam" id="PF01055"/>
    </source>
</evidence>
<keyword evidence="8" id="KW-1185">Reference proteome</keyword>
<dbReference type="GO" id="GO:0005975">
    <property type="term" value="P:carbohydrate metabolic process"/>
    <property type="evidence" value="ECO:0007669"/>
    <property type="project" value="InterPro"/>
</dbReference>
<evidence type="ECO:0000313" key="7">
    <source>
        <dbReference type="EMBL" id="AYD47757.1"/>
    </source>
</evidence>
<dbReference type="EMBL" id="CP032489">
    <property type="protein sequence ID" value="AYD47757.1"/>
    <property type="molecule type" value="Genomic_DNA"/>
</dbReference>
<dbReference type="OrthoDB" id="176168at2"/>
<feature type="domain" description="DUF5110" evidence="5">
    <location>
        <begin position="641"/>
        <end position="708"/>
    </location>
</feature>
<evidence type="ECO:0000256" key="2">
    <source>
        <dbReference type="RuleBase" id="RU361185"/>
    </source>
</evidence>
<evidence type="ECO:0000313" key="8">
    <source>
        <dbReference type="Proteomes" id="UP000266118"/>
    </source>
</evidence>
<evidence type="ECO:0000259" key="6">
    <source>
        <dbReference type="Pfam" id="PF21365"/>
    </source>
</evidence>
<dbReference type="AlphaFoldDB" id="A0A386HP95"/>
<proteinExistence type="inferred from homology"/>
<dbReference type="Gene3D" id="3.20.20.80">
    <property type="entry name" value="Glycosidases"/>
    <property type="match status" value="1"/>
</dbReference>
<dbReference type="InterPro" id="IPR017853">
    <property type="entry name" value="GH"/>
</dbReference>
<dbReference type="InterPro" id="IPR051816">
    <property type="entry name" value="Glycosyl_Hydrolase_31"/>
</dbReference>
<dbReference type="Pfam" id="PF21365">
    <property type="entry name" value="Glyco_hydro_31_3rd"/>
    <property type="match status" value="1"/>
</dbReference>
<feature type="chain" id="PRO_5017192839" evidence="3">
    <location>
        <begin position="25"/>
        <end position="857"/>
    </location>
</feature>
<dbReference type="Proteomes" id="UP000266118">
    <property type="component" value="Chromosome"/>
</dbReference>
<accession>A0A386HP95</accession>
<dbReference type="PANTHER" id="PTHR43863">
    <property type="entry name" value="HYDROLASE, PUTATIVE (AFU_ORTHOLOGUE AFUA_1G03140)-RELATED"/>
    <property type="match status" value="1"/>
</dbReference>
<comment type="similarity">
    <text evidence="1 2">Belongs to the glycosyl hydrolase 31 family.</text>
</comment>
<keyword evidence="2" id="KW-0378">Hydrolase</keyword>
<keyword evidence="2" id="KW-0326">Glycosidase</keyword>
<evidence type="ECO:0000256" key="1">
    <source>
        <dbReference type="ARBA" id="ARBA00007806"/>
    </source>
</evidence>
<dbReference type="Pfam" id="PF01055">
    <property type="entry name" value="Glyco_hydro_31_2nd"/>
    <property type="match status" value="1"/>
</dbReference>
<dbReference type="InterPro" id="IPR000322">
    <property type="entry name" value="Glyco_hydro_31_TIM"/>
</dbReference>
<evidence type="ECO:0000256" key="3">
    <source>
        <dbReference type="SAM" id="SignalP"/>
    </source>
</evidence>
<dbReference type="SUPFAM" id="SSF51011">
    <property type="entry name" value="Glycosyl hydrolase domain"/>
    <property type="match status" value="1"/>
</dbReference>
<dbReference type="CDD" id="cd06595">
    <property type="entry name" value="GH31_u1"/>
    <property type="match status" value="1"/>
</dbReference>
<dbReference type="InterPro" id="IPR013780">
    <property type="entry name" value="Glyco_hydro_b"/>
</dbReference>
<dbReference type="InterPro" id="IPR033403">
    <property type="entry name" value="DUF5110"/>
</dbReference>
<sequence>MKFQDLVLKLIAIFLFVIPISASAQDYHPIANRAAVIHPEKDVRFTVLSPVMIRLEWDSLGHFTDQASFVVVNRNLPVASFSQKIQRGWLIIRTDSLLLRYKIGSGKFTERNLEITYYNKSEKPISWRPGMEQKDNLMGTYRTLDGYNGDMRDGKKIPLEKGILARDGWTLIDDSHSLLFDNAAFQWVDTTARHSAQDWYVLMYGSHYKMALRDYAMIGGKVPLPPRYAFGYWWSRYWRYTDNEFRNLIAKFKQFDVPLDVLVIDMDWHKQGWTGWTWDSSLFPHPGKFLAWTNKEHLKTTLNLHPADGVGPQERQYASFAKAMNFDTTGHKTIPYVVSDKKYVKTWFDTILNPYEKQGVDFWWLDWQQWPNDKKIKSLSNTWWLNYVFFTEKIKYGNTRPLFYHRWGGLGNHRYQVGFSGDADISWKSLEYQPYFTNTASNVLYDYWSHDIGGHNPLSRTQTIDPEMFARWVQYGVLSPIFRTHSTKNGLLNKEVWNFRGVYFDAIYNAIKFRYQIAPYIYTMARKTYDSALALCRPLYYNYPETENAYKYTREYQFGDDMLVAPIGAPADSNGISTKQVWLPQGNDWYEWNTGTLLKGGQIVNRQFSIDEYPLYVKAGAIIPMNADTIHNLQCQPALIHLGVFPGGTGAGNLYEDNGDNKDYADRYSETNYQTVENKEGLTLKINPVKGHFTGMRTARAYRVSFYGRAMPKSITIADKEIPYEPDGKSAHWYYNGDKMSIEVYIPNVQTSKGSGCVIHYDKGNNADINGLPEKMKRLYNMSEKLKYQDAYIVFPYRVAEMEELNRSLEYYPNKFEELVNKFNEDFPKIPEMMHDMKDVRKESITTFIKGLGLEND</sequence>
<dbReference type="Pfam" id="PF17137">
    <property type="entry name" value="DUF5110"/>
    <property type="match status" value="1"/>
</dbReference>
<dbReference type="Gene3D" id="2.60.40.1180">
    <property type="entry name" value="Golgi alpha-mannosidase II"/>
    <property type="match status" value="2"/>
</dbReference>